<evidence type="ECO:0000256" key="10">
    <source>
        <dbReference type="ARBA" id="ARBA00023209"/>
    </source>
</evidence>
<dbReference type="GO" id="GO:0005886">
    <property type="term" value="C:plasma membrane"/>
    <property type="evidence" value="ECO:0007669"/>
    <property type="project" value="TreeGrafter"/>
</dbReference>
<dbReference type="GO" id="GO:0005524">
    <property type="term" value="F:ATP binding"/>
    <property type="evidence" value="ECO:0007669"/>
    <property type="project" value="UniProtKB-KW"/>
</dbReference>
<evidence type="ECO:0000256" key="7">
    <source>
        <dbReference type="ARBA" id="ARBA00022840"/>
    </source>
</evidence>
<dbReference type="PROSITE" id="PS50146">
    <property type="entry name" value="DAGK"/>
    <property type="match status" value="1"/>
</dbReference>
<evidence type="ECO:0000256" key="9">
    <source>
        <dbReference type="ARBA" id="ARBA00023098"/>
    </source>
</evidence>
<dbReference type="PANTHER" id="PTHR12358">
    <property type="entry name" value="SPHINGOSINE KINASE"/>
    <property type="match status" value="1"/>
</dbReference>
<name>A0A4R2EVV2_9BACT</name>
<dbReference type="NCBIfam" id="TIGR00147">
    <property type="entry name" value="YegS/Rv2252/BmrU family lipid kinase"/>
    <property type="match status" value="1"/>
</dbReference>
<evidence type="ECO:0000256" key="4">
    <source>
        <dbReference type="ARBA" id="ARBA00022723"/>
    </source>
</evidence>
<keyword evidence="5" id="KW-0547">Nucleotide-binding</keyword>
<evidence type="ECO:0000256" key="2">
    <source>
        <dbReference type="ARBA" id="ARBA00022516"/>
    </source>
</evidence>
<keyword evidence="10" id="KW-0594">Phospholipid biosynthesis</keyword>
<keyword evidence="9" id="KW-0443">Lipid metabolism</keyword>
<keyword evidence="8" id="KW-0460">Magnesium</keyword>
<dbReference type="SMART" id="SM00046">
    <property type="entry name" value="DAGKc"/>
    <property type="match status" value="1"/>
</dbReference>
<dbReference type="InterPro" id="IPR050187">
    <property type="entry name" value="Lipid_Phosphate_FormReg"/>
</dbReference>
<comment type="caution">
    <text evidence="13">The sequence shown here is derived from an EMBL/GenBank/DDBJ whole genome shotgun (WGS) entry which is preliminary data.</text>
</comment>
<dbReference type="SUPFAM" id="SSF111331">
    <property type="entry name" value="NAD kinase/diacylglycerol kinase-like"/>
    <property type="match status" value="1"/>
</dbReference>
<evidence type="ECO:0000256" key="8">
    <source>
        <dbReference type="ARBA" id="ARBA00022842"/>
    </source>
</evidence>
<accession>A0A4R2EVV2</accession>
<dbReference type="InterPro" id="IPR017438">
    <property type="entry name" value="ATP-NAD_kinase_N"/>
</dbReference>
<evidence type="ECO:0000256" key="11">
    <source>
        <dbReference type="ARBA" id="ARBA00023264"/>
    </source>
</evidence>
<evidence type="ECO:0000313" key="14">
    <source>
        <dbReference type="Proteomes" id="UP000294830"/>
    </source>
</evidence>
<dbReference type="Proteomes" id="UP000294830">
    <property type="component" value="Unassembled WGS sequence"/>
</dbReference>
<dbReference type="GO" id="GO:0016301">
    <property type="term" value="F:kinase activity"/>
    <property type="evidence" value="ECO:0007669"/>
    <property type="project" value="UniProtKB-KW"/>
</dbReference>
<evidence type="ECO:0000256" key="3">
    <source>
        <dbReference type="ARBA" id="ARBA00022679"/>
    </source>
</evidence>
<dbReference type="Gene3D" id="3.40.50.10330">
    <property type="entry name" value="Probable inorganic polyphosphate/atp-NAD kinase, domain 1"/>
    <property type="match status" value="1"/>
</dbReference>
<evidence type="ECO:0000256" key="1">
    <source>
        <dbReference type="ARBA" id="ARBA00001946"/>
    </source>
</evidence>
<keyword evidence="7" id="KW-0067">ATP-binding</keyword>
<dbReference type="InterPro" id="IPR016064">
    <property type="entry name" value="NAD/diacylglycerol_kinase_sf"/>
</dbReference>
<keyword evidence="11" id="KW-1208">Phospholipid metabolism</keyword>
<keyword evidence="3" id="KW-0808">Transferase</keyword>
<sequence>MADGKWFAIVNPKAGKGRAVVDWPRISWMLTDAGVEFDHVFTQKKYHAVELTVRAIRNGYRKIISVGGDGTLNEIVNGIFIQKEVATTDVLLAMMPLGIGNDWIRMYGIPRTYADAIDAIKYGRSFLQDVGLVKFYESKVHHERYFANAVGIGFDGYVAIGFNRLKDAGKKSKWLYVISMIKSVLAYKATKVAMRIDDNSISDDIYSITLGVGKYNGGGMIQLPNAIANDGLLDITVIRKIGGLNVLWNMPILYNGHIHKHSRISAHRGSDISIHSLPQIPIEVDGESVGYSPFDISVISKGINVIVGKGFNEME</sequence>
<dbReference type="GO" id="GO:0046872">
    <property type="term" value="F:metal ion binding"/>
    <property type="evidence" value="ECO:0007669"/>
    <property type="project" value="UniProtKB-KW"/>
</dbReference>
<keyword evidence="4" id="KW-0479">Metal-binding</keyword>
<keyword evidence="2" id="KW-0444">Lipid biosynthesis</keyword>
<comment type="cofactor">
    <cofactor evidence="1">
        <name>Mg(2+)</name>
        <dbReference type="ChEBI" id="CHEBI:18420"/>
    </cofactor>
</comment>
<dbReference type="InterPro" id="IPR045540">
    <property type="entry name" value="YegS/DAGK_C"/>
</dbReference>
<dbReference type="Pfam" id="PF00781">
    <property type="entry name" value="DAGK_cat"/>
    <property type="match status" value="1"/>
</dbReference>
<feature type="domain" description="DAGKc" evidence="12">
    <location>
        <begin position="1"/>
        <end position="138"/>
    </location>
</feature>
<dbReference type="RefSeq" id="WP_131837937.1">
    <property type="nucleotide sequence ID" value="NZ_SLWB01000001.1"/>
</dbReference>
<dbReference type="InterPro" id="IPR005218">
    <property type="entry name" value="Diacylglycerol/lipid_kinase"/>
</dbReference>
<dbReference type="Gene3D" id="2.60.200.40">
    <property type="match status" value="1"/>
</dbReference>
<protein>
    <submittedName>
        <fullName evidence="13">YegS/Rv2252/BmrU family lipid kinase</fullName>
    </submittedName>
</protein>
<keyword evidence="14" id="KW-1185">Reference proteome</keyword>
<dbReference type="PANTHER" id="PTHR12358:SF106">
    <property type="entry name" value="LIPID KINASE YEGS"/>
    <property type="match status" value="1"/>
</dbReference>
<evidence type="ECO:0000259" key="12">
    <source>
        <dbReference type="PROSITE" id="PS50146"/>
    </source>
</evidence>
<dbReference type="EMBL" id="SLWB01000001">
    <property type="protein sequence ID" value="TCN73162.1"/>
    <property type="molecule type" value="Genomic_DNA"/>
</dbReference>
<evidence type="ECO:0000313" key="13">
    <source>
        <dbReference type="EMBL" id="TCN73162.1"/>
    </source>
</evidence>
<gene>
    <name evidence="13" type="ORF">CLV25_101381</name>
</gene>
<organism evidence="13 14">
    <name type="scientific">Acetobacteroides hydrogenigenes</name>
    <dbReference type="NCBI Taxonomy" id="979970"/>
    <lineage>
        <taxon>Bacteria</taxon>
        <taxon>Pseudomonadati</taxon>
        <taxon>Bacteroidota</taxon>
        <taxon>Bacteroidia</taxon>
        <taxon>Bacteroidales</taxon>
        <taxon>Rikenellaceae</taxon>
        <taxon>Acetobacteroides</taxon>
    </lineage>
</organism>
<dbReference type="GO" id="GO:0008654">
    <property type="term" value="P:phospholipid biosynthetic process"/>
    <property type="evidence" value="ECO:0007669"/>
    <property type="project" value="UniProtKB-KW"/>
</dbReference>
<keyword evidence="6 13" id="KW-0418">Kinase</keyword>
<dbReference type="InterPro" id="IPR001206">
    <property type="entry name" value="Diacylglycerol_kinase_cat_dom"/>
</dbReference>
<evidence type="ECO:0000256" key="5">
    <source>
        <dbReference type="ARBA" id="ARBA00022741"/>
    </source>
</evidence>
<dbReference type="Pfam" id="PF19279">
    <property type="entry name" value="YegS_C"/>
    <property type="match status" value="1"/>
</dbReference>
<proteinExistence type="predicted"/>
<reference evidence="13 14" key="1">
    <citation type="submission" date="2019-03" db="EMBL/GenBank/DDBJ databases">
        <title>Genomic Encyclopedia of Archaeal and Bacterial Type Strains, Phase II (KMG-II): from individual species to whole genera.</title>
        <authorList>
            <person name="Goeker M."/>
        </authorList>
    </citation>
    <scope>NUCLEOTIDE SEQUENCE [LARGE SCALE GENOMIC DNA]</scope>
    <source>
        <strain evidence="13 14">RL-C</strain>
    </source>
</reference>
<dbReference type="AlphaFoldDB" id="A0A4R2EVV2"/>
<dbReference type="OrthoDB" id="9786026at2"/>
<evidence type="ECO:0000256" key="6">
    <source>
        <dbReference type="ARBA" id="ARBA00022777"/>
    </source>
</evidence>